<proteinExistence type="predicted"/>
<dbReference type="Pfam" id="PF00144">
    <property type="entry name" value="Beta-lactamase"/>
    <property type="match status" value="1"/>
</dbReference>
<keyword evidence="5" id="KW-1185">Reference proteome</keyword>
<protein>
    <submittedName>
        <fullName evidence="4">Beta-lactamase/transpeptidase-like protein</fullName>
    </submittedName>
</protein>
<gene>
    <name evidence="4" type="ORF">EK21DRAFT_100424</name>
</gene>
<keyword evidence="1" id="KW-0732">Signal</keyword>
<accession>A0A9P4HBB2</accession>
<dbReference type="Pfam" id="PF26335">
    <property type="entry name" value="ARB_00930_C"/>
    <property type="match status" value="1"/>
</dbReference>
<evidence type="ECO:0000259" key="3">
    <source>
        <dbReference type="Pfam" id="PF26335"/>
    </source>
</evidence>
<dbReference type="EMBL" id="ML978189">
    <property type="protein sequence ID" value="KAF2030564.1"/>
    <property type="molecule type" value="Genomic_DNA"/>
</dbReference>
<feature type="signal peptide" evidence="1">
    <location>
        <begin position="1"/>
        <end position="22"/>
    </location>
</feature>
<dbReference type="OrthoDB" id="10250282at2759"/>
<dbReference type="AlphaFoldDB" id="A0A9P4HBB2"/>
<dbReference type="InterPro" id="IPR051478">
    <property type="entry name" value="Beta-lactamase-like_AB/R"/>
</dbReference>
<feature type="domain" description="Beta-lactamase-like ARB-00930-like C-terminal" evidence="3">
    <location>
        <begin position="414"/>
        <end position="504"/>
    </location>
</feature>
<dbReference type="Gene3D" id="3.40.710.10">
    <property type="entry name" value="DD-peptidase/beta-lactamase superfamily"/>
    <property type="match status" value="1"/>
</dbReference>
<dbReference type="PANTHER" id="PTHR22935">
    <property type="entry name" value="PENICILLIN-BINDING PROTEIN"/>
    <property type="match status" value="1"/>
</dbReference>
<name>A0A9P4HBB2_9PLEO</name>
<feature type="domain" description="Beta-lactamase-related" evidence="2">
    <location>
        <begin position="98"/>
        <end position="400"/>
    </location>
</feature>
<dbReference type="InterPro" id="IPR001466">
    <property type="entry name" value="Beta-lactam-related"/>
</dbReference>
<dbReference type="SUPFAM" id="SSF56601">
    <property type="entry name" value="beta-lactamase/transpeptidase-like"/>
    <property type="match status" value="1"/>
</dbReference>
<dbReference type="PANTHER" id="PTHR22935:SF97">
    <property type="entry name" value="BETA-LACTAMASE-RELATED DOMAIN-CONTAINING PROTEIN"/>
    <property type="match status" value="1"/>
</dbReference>
<dbReference type="InterPro" id="IPR058664">
    <property type="entry name" value="ARB_00930-like_C"/>
</dbReference>
<feature type="chain" id="PRO_5040119485" evidence="1">
    <location>
        <begin position="23"/>
        <end position="541"/>
    </location>
</feature>
<evidence type="ECO:0000313" key="5">
    <source>
        <dbReference type="Proteomes" id="UP000799777"/>
    </source>
</evidence>
<sequence length="541" mass="59400">MRPIRSILSFLLAFTNPLHVLASPNCPLEGPEFPPPQKLASHPIWQAALTNFSSVFDFIDASNITGIDRFSYSIQIFSTNPGDPILWERHRTAKDLPADTAGVTSVDGNPVYRIGSVSKIFAVLAFLAEVGDVYWNQPITRVIPELAVLAGRANASNFDAVRETAWNDITIGSLAAQISGLQRDCKITFYLSIRTKLIKEQQQFFRGLMSAFLAYTPFQTATYSNNGYQILAYALESRSKKSFANILQDCIVKPLNLRRTFYEIAPAALGVIPGIFKDTFWFANLGDASPGGNMYSSPNDLSTHGRAILNSTLLKPAQTRRWLQPVTFTSDPAVSIGAPWGIRRIQLDAALQPYRTITALTKAGTFKSYTAFLSMIKELNIGFTIMMAGKPGISNFAGADLLGASLIPAYDAVARDEADKMYSGTYVNSAGSWLTISTNPRKPGLGVRPWISNGTDMVSLGMALSSGDFLRMPALHPEVRLYYTGLKSRSGTDGGRREAWKSVVFDWVLPLDEFVFQVDGSGRVVSVMNLALRETLNKLQS</sequence>
<organism evidence="4 5">
    <name type="scientific">Setomelanomma holmii</name>
    <dbReference type="NCBI Taxonomy" id="210430"/>
    <lineage>
        <taxon>Eukaryota</taxon>
        <taxon>Fungi</taxon>
        <taxon>Dikarya</taxon>
        <taxon>Ascomycota</taxon>
        <taxon>Pezizomycotina</taxon>
        <taxon>Dothideomycetes</taxon>
        <taxon>Pleosporomycetidae</taxon>
        <taxon>Pleosporales</taxon>
        <taxon>Pleosporineae</taxon>
        <taxon>Phaeosphaeriaceae</taxon>
        <taxon>Setomelanomma</taxon>
    </lineage>
</organism>
<evidence type="ECO:0000313" key="4">
    <source>
        <dbReference type="EMBL" id="KAF2030564.1"/>
    </source>
</evidence>
<dbReference type="InterPro" id="IPR012338">
    <property type="entry name" value="Beta-lactam/transpept-like"/>
</dbReference>
<reference evidence="4" key="1">
    <citation type="journal article" date="2020" name="Stud. Mycol.">
        <title>101 Dothideomycetes genomes: a test case for predicting lifestyles and emergence of pathogens.</title>
        <authorList>
            <person name="Haridas S."/>
            <person name="Albert R."/>
            <person name="Binder M."/>
            <person name="Bloem J."/>
            <person name="Labutti K."/>
            <person name="Salamov A."/>
            <person name="Andreopoulos B."/>
            <person name="Baker S."/>
            <person name="Barry K."/>
            <person name="Bills G."/>
            <person name="Bluhm B."/>
            <person name="Cannon C."/>
            <person name="Castanera R."/>
            <person name="Culley D."/>
            <person name="Daum C."/>
            <person name="Ezra D."/>
            <person name="Gonzalez J."/>
            <person name="Henrissat B."/>
            <person name="Kuo A."/>
            <person name="Liang C."/>
            <person name="Lipzen A."/>
            <person name="Lutzoni F."/>
            <person name="Magnuson J."/>
            <person name="Mondo S."/>
            <person name="Nolan M."/>
            <person name="Ohm R."/>
            <person name="Pangilinan J."/>
            <person name="Park H.-J."/>
            <person name="Ramirez L."/>
            <person name="Alfaro M."/>
            <person name="Sun H."/>
            <person name="Tritt A."/>
            <person name="Yoshinaga Y."/>
            <person name="Zwiers L.-H."/>
            <person name="Turgeon B."/>
            <person name="Goodwin S."/>
            <person name="Spatafora J."/>
            <person name="Crous P."/>
            <person name="Grigoriev I."/>
        </authorList>
    </citation>
    <scope>NUCLEOTIDE SEQUENCE</scope>
    <source>
        <strain evidence="4">CBS 110217</strain>
    </source>
</reference>
<evidence type="ECO:0000256" key="1">
    <source>
        <dbReference type="SAM" id="SignalP"/>
    </source>
</evidence>
<evidence type="ECO:0000259" key="2">
    <source>
        <dbReference type="Pfam" id="PF00144"/>
    </source>
</evidence>
<comment type="caution">
    <text evidence="4">The sequence shown here is derived from an EMBL/GenBank/DDBJ whole genome shotgun (WGS) entry which is preliminary data.</text>
</comment>
<dbReference type="Proteomes" id="UP000799777">
    <property type="component" value="Unassembled WGS sequence"/>
</dbReference>